<comment type="caution">
    <text evidence="9">The sequence shown here is derived from an EMBL/GenBank/DDBJ whole genome shotgun (WGS) entry which is preliminary data.</text>
</comment>
<dbReference type="SUPFAM" id="SSF142823">
    <property type="entry name" value="ComB-like"/>
    <property type="match status" value="1"/>
</dbReference>
<evidence type="ECO:0000256" key="2">
    <source>
        <dbReference type="ARBA" id="ARBA00009997"/>
    </source>
</evidence>
<keyword evidence="5 8" id="KW-0378">Hydrolase</keyword>
<dbReference type="Proteomes" id="UP000470771">
    <property type="component" value="Unassembled WGS sequence"/>
</dbReference>
<organism evidence="9 10">
    <name type="scientific">Acidiluteibacter ferrifornacis</name>
    <dbReference type="NCBI Taxonomy" id="2692424"/>
    <lineage>
        <taxon>Bacteria</taxon>
        <taxon>Pseudomonadati</taxon>
        <taxon>Bacteroidota</taxon>
        <taxon>Flavobacteriia</taxon>
        <taxon>Flavobacteriales</taxon>
        <taxon>Cryomorphaceae</taxon>
        <taxon>Acidiluteibacter</taxon>
    </lineage>
</organism>
<evidence type="ECO:0000256" key="6">
    <source>
        <dbReference type="ARBA" id="ARBA00022842"/>
    </source>
</evidence>
<dbReference type="PANTHER" id="PTHR37311:SF1">
    <property type="entry name" value="2-PHOSPHOSULFOLACTATE PHOSPHATASE-RELATED"/>
    <property type="match status" value="1"/>
</dbReference>
<dbReference type="Pfam" id="PF04029">
    <property type="entry name" value="2-ph_phosp"/>
    <property type="match status" value="1"/>
</dbReference>
<comment type="similarity">
    <text evidence="2 8">Belongs to the ComB family.</text>
</comment>
<dbReference type="EC" id="3.1.3.71" evidence="3 8"/>
<comment type="cofactor">
    <cofactor evidence="1 8">
        <name>Mg(2+)</name>
        <dbReference type="ChEBI" id="CHEBI:18420"/>
    </cofactor>
</comment>
<dbReference type="InterPro" id="IPR036702">
    <property type="entry name" value="ComB-like_sf"/>
</dbReference>
<dbReference type="HAMAP" id="MF_00490">
    <property type="entry name" value="ComB"/>
    <property type="match status" value="1"/>
</dbReference>
<reference evidence="9 10" key="1">
    <citation type="submission" date="2019-12" db="EMBL/GenBank/DDBJ databases">
        <authorList>
            <person name="Zhao J."/>
        </authorList>
    </citation>
    <scope>NUCLEOTIDE SEQUENCE [LARGE SCALE GENOMIC DNA]</scope>
    <source>
        <strain evidence="9 10">S-15</strain>
    </source>
</reference>
<comment type="catalytic activity">
    <reaction evidence="7 8">
        <text>(2R)-O-phospho-3-sulfolactate + H2O = (2R)-3-sulfolactate + phosphate</text>
        <dbReference type="Rhea" id="RHEA:23416"/>
        <dbReference type="ChEBI" id="CHEBI:15377"/>
        <dbReference type="ChEBI" id="CHEBI:15597"/>
        <dbReference type="ChEBI" id="CHEBI:43474"/>
        <dbReference type="ChEBI" id="CHEBI:58738"/>
        <dbReference type="EC" id="3.1.3.71"/>
    </reaction>
</comment>
<gene>
    <name evidence="8" type="primary">comB</name>
    <name evidence="9" type="ORF">GQN54_15075</name>
</gene>
<keyword evidence="6 8" id="KW-0460">Magnesium</keyword>
<protein>
    <recommendedName>
        <fullName evidence="4 8">Probable 2-phosphosulfolactate phosphatase</fullName>
        <ecNumber evidence="3 8">3.1.3.71</ecNumber>
    </recommendedName>
</protein>
<dbReference type="GO" id="GO:0000287">
    <property type="term" value="F:magnesium ion binding"/>
    <property type="evidence" value="ECO:0007669"/>
    <property type="project" value="UniProtKB-UniRule"/>
</dbReference>
<sequence length="245" mass="27276">MENPDAAHLRKVEVCLSPALFPVYYSNKNCVVVVIDVFRATSAIVTAFDNGIKEIIPVSSIEEAKEYKEKGYFVGAERKGEIIEGFDFGNSPFSYMQDQLKGQTVVLTTTNGTKALNRAKAADRVIVGSFLNLTAVINYLREQKKDVLLLCAGWRDRFNMEDTLFAGAVVEGLIEDPLFGNLADSATASMHLYQVAKDDLNEYLKNTSHRRRLARLNLEKDIAYCLQRDISSNVPELVGNALTVK</sequence>
<dbReference type="PANTHER" id="PTHR37311">
    <property type="entry name" value="2-PHOSPHOSULFOLACTATE PHOSPHATASE-RELATED"/>
    <property type="match status" value="1"/>
</dbReference>
<dbReference type="FunFam" id="3.90.1560.10:FF:000001">
    <property type="entry name" value="Probable 2-phosphosulfolactate phosphatase"/>
    <property type="match status" value="1"/>
</dbReference>
<evidence type="ECO:0000256" key="8">
    <source>
        <dbReference type="HAMAP-Rule" id="MF_00490"/>
    </source>
</evidence>
<name>A0A6N9NL70_9FLAO</name>
<dbReference type="EMBL" id="WWNE01000018">
    <property type="protein sequence ID" value="NBG67448.1"/>
    <property type="molecule type" value="Genomic_DNA"/>
</dbReference>
<evidence type="ECO:0000313" key="10">
    <source>
        <dbReference type="Proteomes" id="UP000470771"/>
    </source>
</evidence>
<evidence type="ECO:0000256" key="5">
    <source>
        <dbReference type="ARBA" id="ARBA00022801"/>
    </source>
</evidence>
<dbReference type="AlphaFoldDB" id="A0A6N9NL70"/>
<keyword evidence="10" id="KW-1185">Reference proteome</keyword>
<evidence type="ECO:0000256" key="4">
    <source>
        <dbReference type="ARBA" id="ARBA00021948"/>
    </source>
</evidence>
<dbReference type="GO" id="GO:0050545">
    <property type="term" value="F:sulfopyruvate decarboxylase activity"/>
    <property type="evidence" value="ECO:0007669"/>
    <property type="project" value="TreeGrafter"/>
</dbReference>
<dbReference type="InterPro" id="IPR005238">
    <property type="entry name" value="ComB-like"/>
</dbReference>
<proteinExistence type="inferred from homology"/>
<dbReference type="RefSeq" id="WP_160634392.1">
    <property type="nucleotide sequence ID" value="NZ_WWNE01000018.1"/>
</dbReference>
<evidence type="ECO:0000256" key="7">
    <source>
        <dbReference type="ARBA" id="ARBA00033711"/>
    </source>
</evidence>
<accession>A0A6N9NL70</accession>
<evidence type="ECO:0000256" key="3">
    <source>
        <dbReference type="ARBA" id="ARBA00012953"/>
    </source>
</evidence>
<dbReference type="GO" id="GO:0050532">
    <property type="term" value="F:2-phosphosulfolactate phosphatase activity"/>
    <property type="evidence" value="ECO:0007669"/>
    <property type="project" value="UniProtKB-UniRule"/>
</dbReference>
<dbReference type="Gene3D" id="3.90.1560.10">
    <property type="entry name" value="ComB-like"/>
    <property type="match status" value="1"/>
</dbReference>
<evidence type="ECO:0000256" key="1">
    <source>
        <dbReference type="ARBA" id="ARBA00001946"/>
    </source>
</evidence>
<evidence type="ECO:0000313" key="9">
    <source>
        <dbReference type="EMBL" id="NBG67448.1"/>
    </source>
</evidence>